<organism evidence="3 4">
    <name type="scientific">Streptomyces taklimakanensis</name>
    <dbReference type="NCBI Taxonomy" id="2569853"/>
    <lineage>
        <taxon>Bacteria</taxon>
        <taxon>Bacillati</taxon>
        <taxon>Actinomycetota</taxon>
        <taxon>Actinomycetes</taxon>
        <taxon>Kitasatosporales</taxon>
        <taxon>Streptomycetaceae</taxon>
        <taxon>Streptomyces</taxon>
    </lineage>
</organism>
<dbReference type="PROSITE" id="PS51664">
    <property type="entry name" value="YCAO"/>
    <property type="match status" value="1"/>
</dbReference>
<comment type="caution">
    <text evidence="3">The sequence shown here is derived from an EMBL/GenBank/DDBJ whole genome shotgun (WGS) entry which is preliminary data.</text>
</comment>
<sequence>MIDFLATLRPDNGLAELFEVRPPSPPVDLMWRVVVRMAAGRHADRRPGEALTPRVVGAYGHSRTDTLARGVGEAVERYALFPEGGAPPGAVRGTLRELGSRALPFHRPDVALGDPDAVDEPLTWYPARRLRDDGEVLVPAPLVDYPDHSAEAGAFDPSPSGAASGQGAEMALRSALLETVERDAFTVAWERRLRLPRVRVDLDAAGDVPGGKENARRRSLRALWRKAEQAGLVPLVADLPTGLPGITCSVGVVLDEKRPAPLATVGCNATDDPWWSMLGALQEALQIRSVVVNSWDDRERGRAPAVIANDDDRLRYVASEDGHRCVSEWVEGFTGTREPRPRVQVPTEEIVRYLVEDGADPVAVDLTHRLPAPLREMGWAAMKVITVGYQPLRLVEDHPFTWNAHRLRTAQARTGCPAGPASRCPSRPHPLP</sequence>
<feature type="region of interest" description="Disordered" evidence="1">
    <location>
        <begin position="413"/>
        <end position="432"/>
    </location>
</feature>
<evidence type="ECO:0000313" key="3">
    <source>
        <dbReference type="EMBL" id="MTE21832.1"/>
    </source>
</evidence>
<keyword evidence="4" id="KW-1185">Reference proteome</keyword>
<feature type="domain" description="YcaO" evidence="2">
    <location>
        <begin position="58"/>
        <end position="432"/>
    </location>
</feature>
<dbReference type="PANTHER" id="PTHR37809:SF1">
    <property type="entry name" value="RIBOSOMAL PROTEIN S12 METHYLTHIOTRANSFERASE ACCESSORY FACTOR YCAO"/>
    <property type="match status" value="1"/>
</dbReference>
<dbReference type="AlphaFoldDB" id="A0A6G2BIW3"/>
<dbReference type="PANTHER" id="PTHR37809">
    <property type="entry name" value="RIBOSOMAL PROTEIN S12 METHYLTHIOTRANSFERASE ACCESSORY FACTOR YCAO"/>
    <property type="match status" value="1"/>
</dbReference>
<dbReference type="Gene3D" id="3.30.1330.230">
    <property type="match status" value="1"/>
</dbReference>
<gene>
    <name evidence="3" type="ORF">F0L17_22495</name>
</gene>
<dbReference type="Proteomes" id="UP000473014">
    <property type="component" value="Unassembled WGS sequence"/>
</dbReference>
<protein>
    <recommendedName>
        <fullName evidence="2">YcaO domain-containing protein</fullName>
    </recommendedName>
</protein>
<evidence type="ECO:0000259" key="2">
    <source>
        <dbReference type="PROSITE" id="PS51664"/>
    </source>
</evidence>
<evidence type="ECO:0000256" key="1">
    <source>
        <dbReference type="SAM" id="MobiDB-lite"/>
    </source>
</evidence>
<proteinExistence type="predicted"/>
<dbReference type="EMBL" id="WIXO01000001">
    <property type="protein sequence ID" value="MTE21832.1"/>
    <property type="molecule type" value="Genomic_DNA"/>
</dbReference>
<accession>A0A6G2BIW3</accession>
<reference evidence="3 4" key="1">
    <citation type="submission" date="2019-11" db="EMBL/GenBank/DDBJ databases">
        <authorList>
            <person name="Yuan L."/>
        </authorList>
    </citation>
    <scope>NUCLEOTIDE SEQUENCE [LARGE SCALE GENOMIC DNA]</scope>
    <source>
        <strain evidence="3 4">TRM43335</strain>
    </source>
</reference>
<dbReference type="OrthoDB" id="2379922at2"/>
<evidence type="ECO:0000313" key="4">
    <source>
        <dbReference type="Proteomes" id="UP000473014"/>
    </source>
</evidence>
<dbReference type="InterPro" id="IPR003776">
    <property type="entry name" value="YcaO-like_dom"/>
</dbReference>
<dbReference type="Pfam" id="PF02624">
    <property type="entry name" value="YcaO"/>
    <property type="match status" value="1"/>
</dbReference>
<name>A0A6G2BIW3_9ACTN</name>
<dbReference type="RefSeq" id="WP_155072476.1">
    <property type="nucleotide sequence ID" value="NZ_WIXO01000001.1"/>
</dbReference>